<keyword evidence="1" id="KW-1133">Transmembrane helix</keyword>
<dbReference type="Proteomes" id="UP000244090">
    <property type="component" value="Unassembled WGS sequence"/>
</dbReference>
<proteinExistence type="predicted"/>
<sequence>MSTLHDIDNLIKETLTEEEAKFYDELDEQGLIGSIKSIFSGKLGWLAVIMNIINLGVFGFLMYSFIQFFNVTETNELIKWGLAIGISISFMSMIKLYAWMQMDKRAILREMKRLELQVSSLSSKISE</sequence>
<feature type="transmembrane region" description="Helical" evidence="1">
    <location>
        <begin position="78"/>
        <end position="99"/>
    </location>
</feature>
<protein>
    <submittedName>
        <fullName evidence="2">Uncharacterized protein</fullName>
    </submittedName>
</protein>
<dbReference type="Pfam" id="PF20556">
    <property type="entry name" value="DUF6768"/>
    <property type="match status" value="1"/>
</dbReference>
<dbReference type="EMBL" id="QBKT01000002">
    <property type="protein sequence ID" value="PTX62628.1"/>
    <property type="molecule type" value="Genomic_DNA"/>
</dbReference>
<keyword evidence="3" id="KW-1185">Reference proteome</keyword>
<dbReference type="AlphaFoldDB" id="A0A2T6C2W4"/>
<evidence type="ECO:0000313" key="2">
    <source>
        <dbReference type="EMBL" id="PTX62628.1"/>
    </source>
</evidence>
<comment type="caution">
    <text evidence="2">The sequence shown here is derived from an EMBL/GenBank/DDBJ whole genome shotgun (WGS) entry which is preliminary data.</text>
</comment>
<keyword evidence="1" id="KW-0472">Membrane</keyword>
<keyword evidence="1" id="KW-0812">Transmembrane</keyword>
<reference evidence="2 3" key="1">
    <citation type="submission" date="2018-04" db="EMBL/GenBank/DDBJ databases">
        <title>Genomic Encyclopedia of Archaeal and Bacterial Type Strains, Phase II (KMG-II): from individual species to whole genera.</title>
        <authorList>
            <person name="Goeker M."/>
        </authorList>
    </citation>
    <scope>NUCLEOTIDE SEQUENCE [LARGE SCALE GENOMIC DNA]</scope>
    <source>
        <strain evidence="2 3">DSM 25731</strain>
    </source>
</reference>
<feature type="transmembrane region" description="Helical" evidence="1">
    <location>
        <begin position="43"/>
        <end position="66"/>
    </location>
</feature>
<accession>A0A2T6C2W4</accession>
<dbReference type="OrthoDB" id="981351at2"/>
<gene>
    <name evidence="2" type="ORF">C8N46_10223</name>
</gene>
<evidence type="ECO:0000256" key="1">
    <source>
        <dbReference type="SAM" id="Phobius"/>
    </source>
</evidence>
<dbReference type="InterPro" id="IPR046659">
    <property type="entry name" value="DUF6768"/>
</dbReference>
<dbReference type="RefSeq" id="WP_108113627.1">
    <property type="nucleotide sequence ID" value="NZ_QBKT01000002.1"/>
</dbReference>
<organism evidence="2 3">
    <name type="scientific">Kordia periserrulae</name>
    <dbReference type="NCBI Taxonomy" id="701523"/>
    <lineage>
        <taxon>Bacteria</taxon>
        <taxon>Pseudomonadati</taxon>
        <taxon>Bacteroidota</taxon>
        <taxon>Flavobacteriia</taxon>
        <taxon>Flavobacteriales</taxon>
        <taxon>Flavobacteriaceae</taxon>
        <taxon>Kordia</taxon>
    </lineage>
</organism>
<name>A0A2T6C2W4_9FLAO</name>
<evidence type="ECO:0000313" key="3">
    <source>
        <dbReference type="Proteomes" id="UP000244090"/>
    </source>
</evidence>